<dbReference type="SUPFAM" id="SSF52540">
    <property type="entry name" value="P-loop containing nucleoside triphosphate hydrolases"/>
    <property type="match status" value="1"/>
</dbReference>
<dbReference type="InterPro" id="IPR030679">
    <property type="entry name" value="ABC_ATPase_HisP-typ"/>
</dbReference>
<proteinExistence type="inferred from homology"/>
<organism evidence="6 7">
    <name type="scientific">Streptomyces tauricus</name>
    <dbReference type="NCBI Taxonomy" id="68274"/>
    <lineage>
        <taxon>Bacteria</taxon>
        <taxon>Bacillati</taxon>
        <taxon>Actinomycetota</taxon>
        <taxon>Actinomycetes</taxon>
        <taxon>Kitasatosporales</taxon>
        <taxon>Streptomycetaceae</taxon>
        <taxon>Streptomyces</taxon>
        <taxon>Streptomyces aurantiacus group</taxon>
    </lineage>
</organism>
<dbReference type="InterPro" id="IPR003439">
    <property type="entry name" value="ABC_transporter-like_ATP-bd"/>
</dbReference>
<evidence type="ECO:0000256" key="3">
    <source>
        <dbReference type="ARBA" id="ARBA00022741"/>
    </source>
</evidence>
<dbReference type="PROSITE" id="PS50893">
    <property type="entry name" value="ABC_TRANSPORTER_2"/>
    <property type="match status" value="1"/>
</dbReference>
<dbReference type="GO" id="GO:0005524">
    <property type="term" value="F:ATP binding"/>
    <property type="evidence" value="ECO:0007669"/>
    <property type="project" value="UniProtKB-KW"/>
</dbReference>
<dbReference type="InterPro" id="IPR017871">
    <property type="entry name" value="ABC_transporter-like_CS"/>
</dbReference>
<accession>A0ABZ1JLG9</accession>
<dbReference type="Pfam" id="PF00005">
    <property type="entry name" value="ABC_tran"/>
    <property type="match status" value="1"/>
</dbReference>
<dbReference type="PIRSF" id="PIRSF039085">
    <property type="entry name" value="ABC_ATPase_HisP"/>
    <property type="match status" value="1"/>
</dbReference>
<dbReference type="RefSeq" id="WP_328938813.1">
    <property type="nucleotide sequence ID" value="NZ_CP108133.1"/>
</dbReference>
<keyword evidence="3" id="KW-0547">Nucleotide-binding</keyword>
<keyword evidence="2" id="KW-0813">Transport</keyword>
<dbReference type="InterPro" id="IPR050086">
    <property type="entry name" value="MetN_ABC_transporter-like"/>
</dbReference>
<dbReference type="PANTHER" id="PTHR43166:SF4">
    <property type="entry name" value="PHOSPHONATES IMPORT ATP-BINDING PROTEIN PHNC"/>
    <property type="match status" value="1"/>
</dbReference>
<dbReference type="InterPro" id="IPR003593">
    <property type="entry name" value="AAA+_ATPase"/>
</dbReference>
<keyword evidence="7" id="KW-1185">Reference proteome</keyword>
<dbReference type="Proteomes" id="UP001432166">
    <property type="component" value="Chromosome"/>
</dbReference>
<evidence type="ECO:0000313" key="6">
    <source>
        <dbReference type="EMBL" id="WTP52472.1"/>
    </source>
</evidence>
<keyword evidence="4 6" id="KW-0067">ATP-binding</keyword>
<dbReference type="EMBL" id="CP108133">
    <property type="protein sequence ID" value="WTP52472.1"/>
    <property type="molecule type" value="Genomic_DNA"/>
</dbReference>
<sequence length="264" mass="28767">MSGPDGGTTTDSAAPGPRPVLRMEAVRKTFGGAVVLRDVDLEVAPHTVTALIGASGSGKSTLLRCANLLEEIDDGAIWLDNEEITDPRADQDAVRRRIGVVFQAYNLFPHMTVLENITLAPRRVHGTGRAEAEARARELLDRLGLGAKADEYPDRLSGGQQQRAAIVRALAVRPRLLLLDEVTAALDPELVGEVLNVVRDLKEDGMTMVLATHEMGFARDVADQVCFLDGGVVLERGTAEEVFGEPREERTRRFLRRIVEAGRL</sequence>
<reference evidence="6" key="1">
    <citation type="submission" date="2022-10" db="EMBL/GenBank/DDBJ databases">
        <title>The complete genomes of actinobacterial strains from the NBC collection.</title>
        <authorList>
            <person name="Joergensen T.S."/>
            <person name="Alvarez Arevalo M."/>
            <person name="Sterndorff E.B."/>
            <person name="Faurdal D."/>
            <person name="Vuksanovic O."/>
            <person name="Mourched A.-S."/>
            <person name="Charusanti P."/>
            <person name="Shaw S."/>
            <person name="Blin K."/>
            <person name="Weber T."/>
        </authorList>
    </citation>
    <scope>NUCLEOTIDE SEQUENCE</scope>
    <source>
        <strain evidence="6">NBC_00189</strain>
    </source>
</reference>
<evidence type="ECO:0000256" key="2">
    <source>
        <dbReference type="ARBA" id="ARBA00022448"/>
    </source>
</evidence>
<evidence type="ECO:0000313" key="7">
    <source>
        <dbReference type="Proteomes" id="UP001432166"/>
    </source>
</evidence>
<protein>
    <submittedName>
        <fullName evidence="6">Amino acid ABC transporter ATP-binding protein</fullName>
    </submittedName>
</protein>
<evidence type="ECO:0000256" key="1">
    <source>
        <dbReference type="ARBA" id="ARBA00005417"/>
    </source>
</evidence>
<dbReference type="SMART" id="SM00382">
    <property type="entry name" value="AAA"/>
    <property type="match status" value="1"/>
</dbReference>
<evidence type="ECO:0000256" key="4">
    <source>
        <dbReference type="ARBA" id="ARBA00022840"/>
    </source>
</evidence>
<dbReference type="Gene3D" id="3.40.50.300">
    <property type="entry name" value="P-loop containing nucleotide triphosphate hydrolases"/>
    <property type="match status" value="1"/>
</dbReference>
<dbReference type="PROSITE" id="PS00211">
    <property type="entry name" value="ABC_TRANSPORTER_1"/>
    <property type="match status" value="1"/>
</dbReference>
<dbReference type="InterPro" id="IPR027417">
    <property type="entry name" value="P-loop_NTPase"/>
</dbReference>
<dbReference type="PANTHER" id="PTHR43166">
    <property type="entry name" value="AMINO ACID IMPORT ATP-BINDING PROTEIN"/>
    <property type="match status" value="1"/>
</dbReference>
<evidence type="ECO:0000259" key="5">
    <source>
        <dbReference type="PROSITE" id="PS50893"/>
    </source>
</evidence>
<gene>
    <name evidence="6" type="ORF">OG288_31660</name>
</gene>
<comment type="similarity">
    <text evidence="1">Belongs to the ABC transporter superfamily.</text>
</comment>
<name>A0ABZ1JLG9_9ACTN</name>
<feature type="domain" description="ABC transporter" evidence="5">
    <location>
        <begin position="21"/>
        <end position="255"/>
    </location>
</feature>